<dbReference type="AlphaFoldDB" id="A0A2W4ZGF9"/>
<feature type="domain" description="AMIN" evidence="2">
    <location>
        <begin position="28"/>
        <end position="107"/>
    </location>
</feature>
<accession>A0A2W4ZGF9</accession>
<evidence type="ECO:0000256" key="1">
    <source>
        <dbReference type="SAM" id="MobiDB-lite"/>
    </source>
</evidence>
<proteinExistence type="predicted"/>
<feature type="compositionally biased region" description="Low complexity" evidence="1">
    <location>
        <begin position="159"/>
        <end position="179"/>
    </location>
</feature>
<feature type="region of interest" description="Disordered" evidence="1">
    <location>
        <begin position="159"/>
        <end position="189"/>
    </location>
</feature>
<reference evidence="4" key="1">
    <citation type="submission" date="2018-04" db="EMBL/GenBank/DDBJ databases">
        <authorList>
            <person name="Cornet L."/>
        </authorList>
    </citation>
    <scope>NUCLEOTIDE SEQUENCE [LARGE SCALE GENOMIC DNA]</scope>
</reference>
<dbReference type="Pfam" id="PF11741">
    <property type="entry name" value="AMIN"/>
    <property type="match status" value="1"/>
</dbReference>
<dbReference type="EMBL" id="QBMP01000048">
    <property type="protein sequence ID" value="PZO57621.1"/>
    <property type="molecule type" value="Genomic_DNA"/>
</dbReference>
<dbReference type="Proteomes" id="UP000249794">
    <property type="component" value="Unassembled WGS sequence"/>
</dbReference>
<feature type="non-terminal residue" evidence="3">
    <location>
        <position position="228"/>
    </location>
</feature>
<organism evidence="3 4">
    <name type="scientific">Phormidesmis priestleyi</name>
    <dbReference type="NCBI Taxonomy" id="268141"/>
    <lineage>
        <taxon>Bacteria</taxon>
        <taxon>Bacillati</taxon>
        <taxon>Cyanobacteriota</taxon>
        <taxon>Cyanophyceae</taxon>
        <taxon>Leptolyngbyales</taxon>
        <taxon>Leptolyngbyaceae</taxon>
        <taxon>Phormidesmis</taxon>
    </lineage>
</organism>
<protein>
    <submittedName>
        <fullName evidence="3">Secretion system protein</fullName>
    </submittedName>
</protein>
<gene>
    <name evidence="3" type="ORF">DCF15_06640</name>
</gene>
<name>A0A2W4ZGF9_9CYAN</name>
<sequence>MVGGALAVLAGPMTAMDSASGATTVKGIDLRQTRSGLVLTLETSGDSPQMVSATSGKTLQAEIAHAQLQLPNGKSFSQKNPAPGIESLQLEAIGHDRVRLTVKGQRKAPVSDIQKSADDDSVLISLDTRAGAKAMPSRLPEAIVTVPDPDAAPAPRVLAQAQPDQPAQTAQTPQNPQTPDVLVPNPSVIIDGTPVAAPTMNGAPPFLPRAIAPPVGDLAISDIDSTLD</sequence>
<dbReference type="InterPro" id="IPR021731">
    <property type="entry name" value="AMIN_dom"/>
</dbReference>
<reference evidence="3 4" key="2">
    <citation type="submission" date="2018-06" db="EMBL/GenBank/DDBJ databases">
        <title>Metagenomic assembly of (sub)arctic Cyanobacteria and their associated microbiome from non-axenic cultures.</title>
        <authorList>
            <person name="Baurain D."/>
        </authorList>
    </citation>
    <scope>NUCLEOTIDE SEQUENCE [LARGE SCALE GENOMIC DNA]</scope>
    <source>
        <strain evidence="3">ULC027bin1</strain>
    </source>
</reference>
<evidence type="ECO:0000313" key="3">
    <source>
        <dbReference type="EMBL" id="PZO57621.1"/>
    </source>
</evidence>
<evidence type="ECO:0000259" key="2">
    <source>
        <dbReference type="Pfam" id="PF11741"/>
    </source>
</evidence>
<evidence type="ECO:0000313" key="4">
    <source>
        <dbReference type="Proteomes" id="UP000249794"/>
    </source>
</evidence>
<comment type="caution">
    <text evidence="3">The sequence shown here is derived from an EMBL/GenBank/DDBJ whole genome shotgun (WGS) entry which is preliminary data.</text>
</comment>